<accession>A0ABR0CCC1</accession>
<feature type="region of interest" description="Disordered" evidence="1">
    <location>
        <begin position="406"/>
        <end position="487"/>
    </location>
</feature>
<feature type="region of interest" description="Disordered" evidence="1">
    <location>
        <begin position="501"/>
        <end position="537"/>
    </location>
</feature>
<sequence length="537" mass="59410">MPRRRQNDGVSEDDGGPTNKAEQARAEAAATKAARQQMGMARDHFKDRKPPNPDDADDLAEVLGVAAPEYDGLWSEADEHALRDDYEGSGMDRAVQSIDASNRVLLKLWKTACWEMRCSSLAIVGPRYGMVFESSARNTTQSTQASELVWSKGFAEALNNLISHPVFDGDVAMLATAIQAAVIFRTDERRRWHIRCAPVCEAMETLIDTATTPFDRPVADTMRAAEAHCAQNGRKASPFFLLLRHIGLCVGSQTAARDTANARARASRSGRDSPVEYRVRVGDLNAVVEAVNTLKGQSSVPVFLSVETVAAISFASRQRQSMSHGLEELQRAYRRAWFHEMREARKRDRRDASGGTAELPIRPAARRDTRVAAATDRRTGQRPDSFDSFATSERVDAPVRARLTRRVALNPETNRPAFSDWGGEDSNFGPDDSLRSNPDIANSNESEGGDEDEDMDSLLSSGCKSQARAVEPQAGTALPQDGREINPMVRAERRGLKLLRSTWRDAPQSASRPGSLPPWQEPRDEPREAQWCRRRAP</sequence>
<feature type="region of interest" description="Disordered" evidence="1">
    <location>
        <begin position="1"/>
        <end position="56"/>
    </location>
</feature>
<proteinExistence type="predicted"/>
<evidence type="ECO:0000313" key="2">
    <source>
        <dbReference type="EMBL" id="KAK4093902.1"/>
    </source>
</evidence>
<feature type="compositionally biased region" description="Acidic residues" evidence="1">
    <location>
        <begin position="447"/>
        <end position="456"/>
    </location>
</feature>
<organism evidence="2 3">
    <name type="scientific">Purpureocillium lilacinum</name>
    <name type="common">Paecilomyces lilacinus</name>
    <dbReference type="NCBI Taxonomy" id="33203"/>
    <lineage>
        <taxon>Eukaryota</taxon>
        <taxon>Fungi</taxon>
        <taxon>Dikarya</taxon>
        <taxon>Ascomycota</taxon>
        <taxon>Pezizomycotina</taxon>
        <taxon>Sordariomycetes</taxon>
        <taxon>Hypocreomycetidae</taxon>
        <taxon>Hypocreales</taxon>
        <taxon>Ophiocordycipitaceae</taxon>
        <taxon>Purpureocillium</taxon>
    </lineage>
</organism>
<dbReference type="Proteomes" id="UP001287286">
    <property type="component" value="Unassembled WGS sequence"/>
</dbReference>
<feature type="compositionally biased region" description="Basic and acidic residues" evidence="1">
    <location>
        <begin position="365"/>
        <end position="385"/>
    </location>
</feature>
<feature type="compositionally biased region" description="Basic and acidic residues" evidence="1">
    <location>
        <begin position="521"/>
        <end position="531"/>
    </location>
</feature>
<evidence type="ECO:0000313" key="3">
    <source>
        <dbReference type="Proteomes" id="UP001287286"/>
    </source>
</evidence>
<dbReference type="EMBL" id="JAWRVI010000004">
    <property type="protein sequence ID" value="KAK4093902.1"/>
    <property type="molecule type" value="Genomic_DNA"/>
</dbReference>
<gene>
    <name evidence="2" type="ORF">Purlil1_1393</name>
</gene>
<feature type="compositionally biased region" description="Basic and acidic residues" evidence="1">
    <location>
        <begin position="41"/>
        <end position="52"/>
    </location>
</feature>
<evidence type="ECO:0000256" key="1">
    <source>
        <dbReference type="SAM" id="MobiDB-lite"/>
    </source>
</evidence>
<keyword evidence="3" id="KW-1185">Reference proteome</keyword>
<name>A0ABR0CCC1_PURLI</name>
<feature type="region of interest" description="Disordered" evidence="1">
    <location>
        <begin position="344"/>
        <end position="391"/>
    </location>
</feature>
<comment type="caution">
    <text evidence="2">The sequence shown here is derived from an EMBL/GenBank/DDBJ whole genome shotgun (WGS) entry which is preliminary data.</text>
</comment>
<protein>
    <submittedName>
        <fullName evidence="2">Uncharacterized protein</fullName>
    </submittedName>
</protein>
<feature type="compositionally biased region" description="Polar residues" evidence="1">
    <location>
        <begin position="435"/>
        <end position="444"/>
    </location>
</feature>
<reference evidence="2 3" key="1">
    <citation type="journal article" date="2024" name="Microbiol. Resour. Announc.">
        <title>Genome annotations for the ascomycete fungi Trichoderma harzianum, Trichoderma aggressivum, and Purpureocillium lilacinum.</title>
        <authorList>
            <person name="Beijen E.P.W."/>
            <person name="Ohm R.A."/>
        </authorList>
    </citation>
    <scope>NUCLEOTIDE SEQUENCE [LARGE SCALE GENOMIC DNA]</scope>
    <source>
        <strain evidence="2 3">CBS 150709</strain>
    </source>
</reference>
<feature type="compositionally biased region" description="Low complexity" evidence="1">
    <location>
        <begin position="26"/>
        <end position="36"/>
    </location>
</feature>